<reference evidence="1" key="2">
    <citation type="submission" date="2025-09" db="UniProtKB">
        <authorList>
            <consortium name="Ensembl"/>
        </authorList>
    </citation>
    <scope>IDENTIFICATION</scope>
</reference>
<dbReference type="AlphaFoldDB" id="A0A3Q3EFZ4"/>
<dbReference type="Ensembl" id="ENSLBET00000006610.1">
    <property type="protein sequence ID" value="ENSLBEP00000006293.1"/>
    <property type="gene ID" value="ENSLBEG00000004850.1"/>
</dbReference>
<dbReference type="InParanoid" id="A0A3Q3EFZ4"/>
<name>A0A3Q3EFZ4_9LABR</name>
<dbReference type="GeneTree" id="ENSGT00940000177144"/>
<sequence length="166" mass="18642">KTCRDVVFLQDTHLTRQEHEKLKKTTNSQVYYSSCSSAPRGVAIIIKLHVGFEKENCTTDREGRYVLVVGKIESVDISFLKVYYPPDTGPELMSKLIDLIMTKSKGVVILGGNLNMIMNTLCDFFSSNEKSHRAEKTVQQEKNTKMIQAITAGEIKQQIQGLKAGK</sequence>
<dbReference type="Gene3D" id="3.60.10.10">
    <property type="entry name" value="Endonuclease/exonuclease/phosphatase"/>
    <property type="match status" value="1"/>
</dbReference>
<dbReference type="InterPro" id="IPR036691">
    <property type="entry name" value="Endo/exonu/phosph_ase_sf"/>
</dbReference>
<dbReference type="Proteomes" id="UP000261660">
    <property type="component" value="Unplaced"/>
</dbReference>
<proteinExistence type="predicted"/>
<accession>A0A3Q3EFZ4</accession>
<protein>
    <submittedName>
        <fullName evidence="1">Uncharacterized protein</fullName>
    </submittedName>
</protein>
<organism evidence="1 2">
    <name type="scientific">Labrus bergylta</name>
    <name type="common">ballan wrasse</name>
    <dbReference type="NCBI Taxonomy" id="56723"/>
    <lineage>
        <taxon>Eukaryota</taxon>
        <taxon>Metazoa</taxon>
        <taxon>Chordata</taxon>
        <taxon>Craniata</taxon>
        <taxon>Vertebrata</taxon>
        <taxon>Euteleostomi</taxon>
        <taxon>Actinopterygii</taxon>
        <taxon>Neopterygii</taxon>
        <taxon>Teleostei</taxon>
        <taxon>Neoteleostei</taxon>
        <taxon>Acanthomorphata</taxon>
        <taxon>Eupercaria</taxon>
        <taxon>Labriformes</taxon>
        <taxon>Labridae</taxon>
        <taxon>Labrus</taxon>
    </lineage>
</organism>
<evidence type="ECO:0000313" key="2">
    <source>
        <dbReference type="Proteomes" id="UP000261660"/>
    </source>
</evidence>
<dbReference type="SUPFAM" id="SSF56219">
    <property type="entry name" value="DNase I-like"/>
    <property type="match status" value="1"/>
</dbReference>
<evidence type="ECO:0000313" key="1">
    <source>
        <dbReference type="Ensembl" id="ENSLBEP00000006293.1"/>
    </source>
</evidence>
<reference evidence="1" key="1">
    <citation type="submission" date="2025-08" db="UniProtKB">
        <authorList>
            <consortium name="Ensembl"/>
        </authorList>
    </citation>
    <scope>IDENTIFICATION</scope>
</reference>
<keyword evidence="2" id="KW-1185">Reference proteome</keyword>
<dbReference type="STRING" id="56723.ENSLBEP00000006293"/>